<evidence type="ECO:0000256" key="9">
    <source>
        <dbReference type="SAM" id="Phobius"/>
    </source>
</evidence>
<comment type="caution">
    <text evidence="10">The sequence shown here is derived from an EMBL/GenBank/DDBJ whole genome shotgun (WGS) entry which is preliminary data.</text>
</comment>
<dbReference type="Proteomes" id="UP000637695">
    <property type="component" value="Unassembled WGS sequence"/>
</dbReference>
<dbReference type="PANTHER" id="PTHR34295">
    <property type="entry name" value="BIOTIN TRANSPORTER BIOY"/>
    <property type="match status" value="1"/>
</dbReference>
<evidence type="ECO:0000256" key="8">
    <source>
        <dbReference type="PIRNR" id="PIRNR016661"/>
    </source>
</evidence>
<evidence type="ECO:0000256" key="5">
    <source>
        <dbReference type="ARBA" id="ARBA00022692"/>
    </source>
</evidence>
<feature type="transmembrane region" description="Helical" evidence="9">
    <location>
        <begin position="7"/>
        <end position="26"/>
    </location>
</feature>
<keyword evidence="6 9" id="KW-1133">Transmembrane helix</keyword>
<dbReference type="RefSeq" id="WP_188881918.1">
    <property type="nucleotide sequence ID" value="NZ_BMOY01000017.1"/>
</dbReference>
<sequence length="204" mass="22205">MQRGLTVRGVVFSALFAALTVVLDLMQLHLPFSPVPVTLGNLSVMLAGAILGPWYGFLSQFLVVLLTALGLPMLDGRGGLSVLLGYTGGYVWMWPFDALLVGWCVRRIRVHGHGVWAHVRAYVLTFLAVEVFGSLLCYVSGVPWLAHVFHWPLSKAIALGFWPYLPGDTAKAVLTTIICLAVRPVYPPERLLGQAQGGVVELPK</sequence>
<gene>
    <name evidence="10" type="ORF">GCM10010885_13020</name>
</gene>
<evidence type="ECO:0000256" key="2">
    <source>
        <dbReference type="ARBA" id="ARBA00010692"/>
    </source>
</evidence>
<keyword evidence="3 8" id="KW-0813">Transport</keyword>
<comment type="similarity">
    <text evidence="2 8">Belongs to the BioY family.</text>
</comment>
<dbReference type="PIRSF" id="PIRSF016661">
    <property type="entry name" value="BioY"/>
    <property type="match status" value="1"/>
</dbReference>
<protein>
    <recommendedName>
        <fullName evidence="8">Biotin transporter</fullName>
    </recommendedName>
</protein>
<evidence type="ECO:0000256" key="6">
    <source>
        <dbReference type="ARBA" id="ARBA00022989"/>
    </source>
</evidence>
<dbReference type="PANTHER" id="PTHR34295:SF4">
    <property type="entry name" value="BIOTIN TRANSPORTER BIOY-RELATED"/>
    <property type="match status" value="1"/>
</dbReference>
<evidence type="ECO:0000256" key="1">
    <source>
        <dbReference type="ARBA" id="ARBA00004651"/>
    </source>
</evidence>
<feature type="transmembrane region" description="Helical" evidence="9">
    <location>
        <begin position="83"/>
        <end position="103"/>
    </location>
</feature>
<name>A0A917NKS4_9BACL</name>
<keyword evidence="4 8" id="KW-1003">Cell membrane</keyword>
<dbReference type="InterPro" id="IPR003784">
    <property type="entry name" value="BioY"/>
</dbReference>
<evidence type="ECO:0000256" key="3">
    <source>
        <dbReference type="ARBA" id="ARBA00022448"/>
    </source>
</evidence>
<reference evidence="10" key="2">
    <citation type="submission" date="2020-09" db="EMBL/GenBank/DDBJ databases">
        <authorList>
            <person name="Sun Q."/>
            <person name="Ohkuma M."/>
        </authorList>
    </citation>
    <scope>NUCLEOTIDE SEQUENCE</scope>
    <source>
        <strain evidence="10">JCM 18487</strain>
    </source>
</reference>
<dbReference type="EMBL" id="BMOY01000017">
    <property type="protein sequence ID" value="GGJ05334.1"/>
    <property type="molecule type" value="Genomic_DNA"/>
</dbReference>
<evidence type="ECO:0000256" key="7">
    <source>
        <dbReference type="ARBA" id="ARBA00023136"/>
    </source>
</evidence>
<dbReference type="Pfam" id="PF02632">
    <property type="entry name" value="BioY"/>
    <property type="match status" value="1"/>
</dbReference>
<accession>A0A917NKS4</accession>
<evidence type="ECO:0000313" key="10">
    <source>
        <dbReference type="EMBL" id="GGJ05334.1"/>
    </source>
</evidence>
<comment type="subcellular location">
    <subcellularLocation>
        <location evidence="1 8">Cell membrane</location>
        <topology evidence="1 8">Multi-pass membrane protein</topology>
    </subcellularLocation>
</comment>
<reference evidence="10" key="1">
    <citation type="journal article" date="2014" name="Int. J. Syst. Evol. Microbiol.">
        <title>Complete genome sequence of Corynebacterium casei LMG S-19264T (=DSM 44701T), isolated from a smear-ripened cheese.</title>
        <authorList>
            <consortium name="US DOE Joint Genome Institute (JGI-PGF)"/>
            <person name="Walter F."/>
            <person name="Albersmeier A."/>
            <person name="Kalinowski J."/>
            <person name="Ruckert C."/>
        </authorList>
    </citation>
    <scope>NUCLEOTIDE SEQUENCE</scope>
    <source>
        <strain evidence="10">JCM 18487</strain>
    </source>
</reference>
<dbReference type="GO" id="GO:0005886">
    <property type="term" value="C:plasma membrane"/>
    <property type="evidence" value="ECO:0007669"/>
    <property type="project" value="UniProtKB-SubCell"/>
</dbReference>
<evidence type="ECO:0000256" key="4">
    <source>
        <dbReference type="ARBA" id="ARBA00022475"/>
    </source>
</evidence>
<evidence type="ECO:0000313" key="11">
    <source>
        <dbReference type="Proteomes" id="UP000637695"/>
    </source>
</evidence>
<dbReference type="GO" id="GO:0015225">
    <property type="term" value="F:biotin transmembrane transporter activity"/>
    <property type="evidence" value="ECO:0007669"/>
    <property type="project" value="UniProtKB-UniRule"/>
</dbReference>
<organism evidence="10 11">
    <name type="scientific">Alicyclobacillus cellulosilyticus</name>
    <dbReference type="NCBI Taxonomy" id="1003997"/>
    <lineage>
        <taxon>Bacteria</taxon>
        <taxon>Bacillati</taxon>
        <taxon>Bacillota</taxon>
        <taxon>Bacilli</taxon>
        <taxon>Bacillales</taxon>
        <taxon>Alicyclobacillaceae</taxon>
        <taxon>Alicyclobacillus</taxon>
    </lineage>
</organism>
<keyword evidence="11" id="KW-1185">Reference proteome</keyword>
<proteinExistence type="inferred from homology"/>
<keyword evidence="5 9" id="KW-0812">Transmembrane</keyword>
<dbReference type="AlphaFoldDB" id="A0A917NKS4"/>
<feature type="transmembrane region" description="Helical" evidence="9">
    <location>
        <begin position="123"/>
        <end position="146"/>
    </location>
</feature>
<keyword evidence="7 8" id="KW-0472">Membrane</keyword>
<dbReference type="Gene3D" id="1.10.1760.20">
    <property type="match status" value="1"/>
</dbReference>
<feature type="transmembrane region" description="Helical" evidence="9">
    <location>
        <begin position="46"/>
        <end position="71"/>
    </location>
</feature>